<dbReference type="PRINTS" id="PR00756">
    <property type="entry name" value="ALADIPTASE"/>
</dbReference>
<organism evidence="2 3">
    <name type="scientific">Candidatus Corynebacterium gallistercoris</name>
    <dbReference type="NCBI Taxonomy" id="2838530"/>
    <lineage>
        <taxon>Bacteria</taxon>
        <taxon>Bacillati</taxon>
        <taxon>Actinomycetota</taxon>
        <taxon>Actinomycetes</taxon>
        <taxon>Mycobacteriales</taxon>
        <taxon>Corynebacteriaceae</taxon>
        <taxon>Corynebacterium</taxon>
    </lineage>
</organism>
<dbReference type="Gene3D" id="2.60.40.1730">
    <property type="entry name" value="tricorn interacting facor f3 domain"/>
    <property type="match status" value="1"/>
</dbReference>
<name>A0A9D1RZ22_9CORY</name>
<dbReference type="GO" id="GO:0008270">
    <property type="term" value="F:zinc ion binding"/>
    <property type="evidence" value="ECO:0007669"/>
    <property type="project" value="TreeGrafter"/>
</dbReference>
<comment type="caution">
    <text evidence="2">The sequence shown here is derived from an EMBL/GenBank/DDBJ whole genome shotgun (WGS) entry which is preliminary data.</text>
</comment>
<dbReference type="GO" id="GO:0043171">
    <property type="term" value="P:peptide catabolic process"/>
    <property type="evidence" value="ECO:0007669"/>
    <property type="project" value="TreeGrafter"/>
</dbReference>
<keyword evidence="2" id="KW-0031">Aminopeptidase</keyword>
<sequence>MTSLNLTRTEAAARAELISNVHYSIDLDLSGGQDAHQRLFDSVTTVRFTSGAGSTFLDLRAEEVARVTVDGQDVTASAVPVVDGRYDAAAGIQLEALTEGDHEVVVAARIPYSTTGQGLHRFFDPADDETYMYTQFETADAKRVFACFDQPDLKATYSVQLTTPAAWTVVTNNVVTTEEAGEGLVRHTSEVDYLLSTYLVAFCVGPWYVVRDEWSGTVTEHEEFRGEGGVAAKNRGEL</sequence>
<evidence type="ECO:0000313" key="2">
    <source>
        <dbReference type="EMBL" id="HIW96769.1"/>
    </source>
</evidence>
<accession>A0A9D1RZ22</accession>
<dbReference type="PANTHER" id="PTHR11533:SF174">
    <property type="entry name" value="PUROMYCIN-SENSITIVE AMINOPEPTIDASE-RELATED"/>
    <property type="match status" value="1"/>
</dbReference>
<gene>
    <name evidence="2" type="ORF">H9867_09885</name>
</gene>
<evidence type="ECO:0000313" key="3">
    <source>
        <dbReference type="Proteomes" id="UP000824189"/>
    </source>
</evidence>
<dbReference type="InterPro" id="IPR050344">
    <property type="entry name" value="Peptidase_M1_aminopeptidases"/>
</dbReference>
<dbReference type="SUPFAM" id="SSF63737">
    <property type="entry name" value="Leukotriene A4 hydrolase N-terminal domain"/>
    <property type="match status" value="1"/>
</dbReference>
<proteinExistence type="predicted"/>
<reference evidence="2" key="2">
    <citation type="submission" date="2021-04" db="EMBL/GenBank/DDBJ databases">
        <authorList>
            <person name="Gilroy R."/>
        </authorList>
    </citation>
    <scope>NUCLEOTIDE SEQUENCE</scope>
    <source>
        <strain evidence="2">4376</strain>
    </source>
</reference>
<keyword evidence="2" id="KW-0645">Protease</keyword>
<protein>
    <submittedName>
        <fullName evidence="2">Aminopeptidase N</fullName>
    </submittedName>
</protein>
<dbReference type="GO" id="GO:0070006">
    <property type="term" value="F:metalloaminopeptidase activity"/>
    <property type="evidence" value="ECO:0007669"/>
    <property type="project" value="TreeGrafter"/>
</dbReference>
<dbReference type="PANTHER" id="PTHR11533">
    <property type="entry name" value="PROTEASE M1 ZINC METALLOPROTEASE"/>
    <property type="match status" value="1"/>
</dbReference>
<evidence type="ECO:0000259" key="1">
    <source>
        <dbReference type="Pfam" id="PF17900"/>
    </source>
</evidence>
<dbReference type="AlphaFoldDB" id="A0A9D1RZ22"/>
<dbReference type="GO" id="GO:0042277">
    <property type="term" value="F:peptide binding"/>
    <property type="evidence" value="ECO:0007669"/>
    <property type="project" value="TreeGrafter"/>
</dbReference>
<dbReference type="InterPro" id="IPR001930">
    <property type="entry name" value="Peptidase_M1"/>
</dbReference>
<dbReference type="InterPro" id="IPR045357">
    <property type="entry name" value="Aminopeptidase_N-like_N"/>
</dbReference>
<dbReference type="GO" id="GO:0005737">
    <property type="term" value="C:cytoplasm"/>
    <property type="evidence" value="ECO:0007669"/>
    <property type="project" value="TreeGrafter"/>
</dbReference>
<feature type="non-terminal residue" evidence="2">
    <location>
        <position position="238"/>
    </location>
</feature>
<dbReference type="Pfam" id="PF17900">
    <property type="entry name" value="Peptidase_M1_N"/>
    <property type="match status" value="1"/>
</dbReference>
<dbReference type="EMBL" id="DXFZ01000116">
    <property type="protein sequence ID" value="HIW96769.1"/>
    <property type="molecule type" value="Genomic_DNA"/>
</dbReference>
<keyword evidence="2" id="KW-0378">Hydrolase</keyword>
<dbReference type="GO" id="GO:0016020">
    <property type="term" value="C:membrane"/>
    <property type="evidence" value="ECO:0007669"/>
    <property type="project" value="TreeGrafter"/>
</dbReference>
<dbReference type="Proteomes" id="UP000824189">
    <property type="component" value="Unassembled WGS sequence"/>
</dbReference>
<dbReference type="InterPro" id="IPR042097">
    <property type="entry name" value="Aminopeptidase_N-like_N_sf"/>
</dbReference>
<feature type="domain" description="Aminopeptidase N-like N-terminal" evidence="1">
    <location>
        <begin position="99"/>
        <end position="199"/>
    </location>
</feature>
<reference evidence="2" key="1">
    <citation type="journal article" date="2021" name="PeerJ">
        <title>Extensive microbial diversity within the chicken gut microbiome revealed by metagenomics and culture.</title>
        <authorList>
            <person name="Gilroy R."/>
            <person name="Ravi A."/>
            <person name="Getino M."/>
            <person name="Pursley I."/>
            <person name="Horton D.L."/>
            <person name="Alikhan N.F."/>
            <person name="Baker D."/>
            <person name="Gharbi K."/>
            <person name="Hall N."/>
            <person name="Watson M."/>
            <person name="Adriaenssens E.M."/>
            <person name="Foster-Nyarko E."/>
            <person name="Jarju S."/>
            <person name="Secka A."/>
            <person name="Antonio M."/>
            <person name="Oren A."/>
            <person name="Chaudhuri R.R."/>
            <person name="La Ragione R."/>
            <person name="Hildebrand F."/>
            <person name="Pallen M.J."/>
        </authorList>
    </citation>
    <scope>NUCLEOTIDE SEQUENCE</scope>
    <source>
        <strain evidence="2">4376</strain>
    </source>
</reference>
<dbReference type="GO" id="GO:0005615">
    <property type="term" value="C:extracellular space"/>
    <property type="evidence" value="ECO:0007669"/>
    <property type="project" value="TreeGrafter"/>
</dbReference>
<dbReference type="GO" id="GO:0006508">
    <property type="term" value="P:proteolysis"/>
    <property type="evidence" value="ECO:0007669"/>
    <property type="project" value="InterPro"/>
</dbReference>